<geneLocation type="plasmid" evidence="1">
    <name>unnamed1</name>
</geneLocation>
<dbReference type="Gene3D" id="2.60.40.10">
    <property type="entry name" value="Immunoglobulins"/>
    <property type="match status" value="1"/>
</dbReference>
<keyword evidence="1" id="KW-0614">Plasmid</keyword>
<dbReference type="EMBL" id="JAKZEU010000001">
    <property type="protein sequence ID" value="MCQ0969091.1"/>
    <property type="molecule type" value="Genomic_DNA"/>
</dbReference>
<organism evidence="1 2">
    <name type="scientific">Paracoccus albicereus</name>
    <dbReference type="NCBI Taxonomy" id="2922394"/>
    <lineage>
        <taxon>Bacteria</taxon>
        <taxon>Pseudomonadati</taxon>
        <taxon>Pseudomonadota</taxon>
        <taxon>Alphaproteobacteria</taxon>
        <taxon>Rhodobacterales</taxon>
        <taxon>Paracoccaceae</taxon>
        <taxon>Paracoccus</taxon>
    </lineage>
</organism>
<reference evidence="1 2" key="1">
    <citation type="submission" date="2022-03" db="EMBL/GenBank/DDBJ databases">
        <authorList>
            <person name="He Y."/>
        </authorList>
    </citation>
    <scope>NUCLEOTIDE SEQUENCE [LARGE SCALE GENOMIC DNA]</scope>
    <source>
        <strain evidence="1 2">TK19116</strain>
        <plasmid evidence="1">unnamed1</plasmid>
    </source>
</reference>
<gene>
    <name evidence="1" type="ORF">MLD63_01405</name>
</gene>
<sequence length="1059" mass="110108">MGMEGFIGQFQAAHLVRSGRTTEVDFRSMDGTSILRQAPGPVLVPVVVAPVGWSGIAAPGETIEIIGGRYDGTPEPSVTIAIQRKGGSEERLEEPWFVLRASDLGASVTIIERATNEHGSVRTEAVVEVARHAPTEITFSGLVDVTVGSALPVPIARLSADGTAPLDWAITDGGEGMALDLSGETPVLRLVAMPTVGVHSVTVTATNAAGSVSADMQLEVLASVGAPQAITLSALTRDMTQDEALPVDLAELSCEGGGEVSWSVPSGGERFVIDTSGETPVLRLFSMPEPGSHVIEIEASNDSGTANAQFVLNLGAGALPTTQITQNPPGATLVSDAQVPTLLSILTADGTAPVAWSLVTGIEFCALQPNGSQALLRLIAMPPVGESSVTVRAENATGATETAFALMVQAPVVAPHDLQLSAQTVTVDGDATLPRILATLSAAGTAPMTWSLVDAEPYFDIDLTGDVPTLVLVEMPGEGRYSVEVEVANAAGRERAILDLTIAPPMVAPGVVMMEPDHATIGAGQALPVTLSVLDTDGSGPIVWTVAAGGDHCAIATEDGETRLMLISRPASGVIPVQVEARNSAGLARGTFTLTMSADVTVAPSAVALSTNALVVQTSDSLPLMLAEAEADGTAPLTWRLIAGEPYVSLDLAGDKPTLRLISMPAVGSTTIQVEASNGAGVATASFSLEVRAPSEALVTVNRGMVVGATRNADGSVSFALSGTDHDGDYVIEAAAMRDGLPSILVAPSVSDDGSTWAVSDDGLYAWPVDDEASLLVQWEAEGKKVGAGASFTRQPLLSDARITAVIRLANVASETAQRSVAARIEVQAPTIFPTRPIVYSSTSARATLPVVGQAQPPSLVIGIWGRVLNIEANGDPLWGPGNGGTNTYIRFFNKTMTMATSTINGGIVSGHDDSASLASCVPGDRFFMLFAIKPGQASQLCFSKNGEEWVRRQKYAIPATATIPLNIPTLRLEGWNFVRDRIAIWGPQTLPNFDDVLVRNELLDLGGRPKDPGRADAILGVPLLDDRGNAGEFNSGYHAGLWNNGAWTVSRPAVDHQV</sequence>
<accession>A0ABT1MQ72</accession>
<dbReference type="InterPro" id="IPR013783">
    <property type="entry name" value="Ig-like_fold"/>
</dbReference>
<proteinExistence type="predicted"/>
<evidence type="ECO:0000313" key="1">
    <source>
        <dbReference type="EMBL" id="MCQ0969091.1"/>
    </source>
</evidence>
<dbReference type="Proteomes" id="UP001203945">
    <property type="component" value="Unassembled WGS sequence"/>
</dbReference>
<comment type="caution">
    <text evidence="1">The sequence shown here is derived from an EMBL/GenBank/DDBJ whole genome shotgun (WGS) entry which is preliminary data.</text>
</comment>
<keyword evidence="2" id="KW-1185">Reference proteome</keyword>
<name>A0ABT1MQ72_9RHOB</name>
<protein>
    <submittedName>
        <fullName evidence="1">Uncharacterized protein</fullName>
    </submittedName>
</protein>
<evidence type="ECO:0000313" key="2">
    <source>
        <dbReference type="Proteomes" id="UP001203945"/>
    </source>
</evidence>